<name>A0A0E9UAY3_ANGAN</name>
<dbReference type="EMBL" id="GBXM01046237">
    <property type="protein sequence ID" value="JAH62340.1"/>
    <property type="molecule type" value="Transcribed_RNA"/>
</dbReference>
<organism evidence="1">
    <name type="scientific">Anguilla anguilla</name>
    <name type="common">European freshwater eel</name>
    <name type="synonym">Muraena anguilla</name>
    <dbReference type="NCBI Taxonomy" id="7936"/>
    <lineage>
        <taxon>Eukaryota</taxon>
        <taxon>Metazoa</taxon>
        <taxon>Chordata</taxon>
        <taxon>Craniata</taxon>
        <taxon>Vertebrata</taxon>
        <taxon>Euteleostomi</taxon>
        <taxon>Actinopterygii</taxon>
        <taxon>Neopterygii</taxon>
        <taxon>Teleostei</taxon>
        <taxon>Anguilliformes</taxon>
        <taxon>Anguillidae</taxon>
        <taxon>Anguilla</taxon>
    </lineage>
</organism>
<accession>A0A0E9UAY3</accession>
<dbReference type="AlphaFoldDB" id="A0A0E9UAY3"/>
<proteinExistence type="predicted"/>
<evidence type="ECO:0000313" key="1">
    <source>
        <dbReference type="EMBL" id="JAH62340.1"/>
    </source>
</evidence>
<reference evidence="1" key="2">
    <citation type="journal article" date="2015" name="Fish Shellfish Immunol.">
        <title>Early steps in the European eel (Anguilla anguilla)-Vibrio vulnificus interaction in the gills: Role of the RtxA13 toxin.</title>
        <authorList>
            <person name="Callol A."/>
            <person name="Pajuelo D."/>
            <person name="Ebbesson L."/>
            <person name="Teles M."/>
            <person name="MacKenzie S."/>
            <person name="Amaro C."/>
        </authorList>
    </citation>
    <scope>NUCLEOTIDE SEQUENCE</scope>
</reference>
<protein>
    <submittedName>
        <fullName evidence="1">Uncharacterized protein</fullName>
    </submittedName>
</protein>
<reference evidence="1" key="1">
    <citation type="submission" date="2014-11" db="EMBL/GenBank/DDBJ databases">
        <authorList>
            <person name="Amaro Gonzalez C."/>
        </authorList>
    </citation>
    <scope>NUCLEOTIDE SEQUENCE</scope>
</reference>
<sequence>MEKEIPIKHFKFYKKKKKKKSNY</sequence>